<feature type="chain" id="PRO_5045116284" description="DOMON domain-containing protein" evidence="4">
    <location>
        <begin position="20"/>
        <end position="778"/>
    </location>
</feature>
<comment type="caution">
    <text evidence="6">The sequence shown here is derived from an EMBL/GenBank/DDBJ whole genome shotgun (WGS) entry which is preliminary data.</text>
</comment>
<organism evidence="6 7">
    <name type="scientific">Orchesella dallaii</name>
    <dbReference type="NCBI Taxonomy" id="48710"/>
    <lineage>
        <taxon>Eukaryota</taxon>
        <taxon>Metazoa</taxon>
        <taxon>Ecdysozoa</taxon>
        <taxon>Arthropoda</taxon>
        <taxon>Hexapoda</taxon>
        <taxon>Collembola</taxon>
        <taxon>Entomobryomorpha</taxon>
        <taxon>Entomobryoidea</taxon>
        <taxon>Orchesellidae</taxon>
        <taxon>Orchesellinae</taxon>
        <taxon>Orchesella</taxon>
    </lineage>
</organism>
<accession>A0ABP1PHQ0</accession>
<keyword evidence="2" id="KW-1015">Disulfide bond</keyword>
<name>A0ABP1PHQ0_9HEXA</name>
<comment type="similarity">
    <text evidence="1">Belongs to the copper type II ascorbate-dependent monooxygenase family.</text>
</comment>
<dbReference type="Pfam" id="PF03351">
    <property type="entry name" value="DOMON"/>
    <property type="match status" value="1"/>
</dbReference>
<dbReference type="Gene3D" id="2.60.120.310">
    <property type="entry name" value="Copper type II, ascorbate-dependent monooxygenase, N-terminal domain"/>
    <property type="match status" value="1"/>
</dbReference>
<dbReference type="InterPro" id="IPR045266">
    <property type="entry name" value="DOH_DOMON"/>
</dbReference>
<dbReference type="Pfam" id="PF03712">
    <property type="entry name" value="Cu2_monoox_C"/>
    <property type="match status" value="1"/>
</dbReference>
<dbReference type="InterPro" id="IPR000323">
    <property type="entry name" value="Cu2_ascorb_mOase_N"/>
</dbReference>
<keyword evidence="7" id="KW-1185">Reference proteome</keyword>
<dbReference type="PANTHER" id="PTHR10157:SF23">
    <property type="entry name" value="MOXD1 HOMOLOG 1"/>
    <property type="match status" value="1"/>
</dbReference>
<dbReference type="Gene3D" id="2.60.120.230">
    <property type="match status" value="1"/>
</dbReference>
<evidence type="ECO:0000256" key="1">
    <source>
        <dbReference type="ARBA" id="ARBA00010676"/>
    </source>
</evidence>
<dbReference type="Gene3D" id="2.60.40.1210">
    <property type="entry name" value="Cellobiose dehydrogenase, cytochrome domain"/>
    <property type="match status" value="1"/>
</dbReference>
<evidence type="ECO:0000313" key="6">
    <source>
        <dbReference type="EMBL" id="CAL8068122.1"/>
    </source>
</evidence>
<dbReference type="InterPro" id="IPR028460">
    <property type="entry name" value="Tbh/DBH"/>
</dbReference>
<evidence type="ECO:0000256" key="2">
    <source>
        <dbReference type="ARBA" id="ARBA00023157"/>
    </source>
</evidence>
<dbReference type="SUPFAM" id="SSF49742">
    <property type="entry name" value="PHM/PNGase F"/>
    <property type="match status" value="2"/>
</dbReference>
<reference evidence="6 7" key="1">
    <citation type="submission" date="2024-08" db="EMBL/GenBank/DDBJ databases">
        <authorList>
            <person name="Cucini C."/>
            <person name="Frati F."/>
        </authorList>
    </citation>
    <scope>NUCLEOTIDE SEQUENCE [LARGE SCALE GENOMIC DNA]</scope>
</reference>
<feature type="domain" description="DOMON" evidence="5">
    <location>
        <begin position="68"/>
        <end position="186"/>
    </location>
</feature>
<gene>
    <name evidence="6" type="ORF">ODALV1_LOCUS121</name>
</gene>
<dbReference type="PRINTS" id="PR00767">
    <property type="entry name" value="DBMONOXGNASE"/>
</dbReference>
<keyword evidence="3" id="KW-0325">Glycoprotein</keyword>
<dbReference type="EMBL" id="CAXLJM020000001">
    <property type="protein sequence ID" value="CAL8068122.1"/>
    <property type="molecule type" value="Genomic_DNA"/>
</dbReference>
<dbReference type="Pfam" id="PF01082">
    <property type="entry name" value="Cu2_monooxygen"/>
    <property type="match status" value="1"/>
</dbReference>
<dbReference type="SUPFAM" id="SSF49344">
    <property type="entry name" value="CBD9-like"/>
    <property type="match status" value="1"/>
</dbReference>
<dbReference type="InterPro" id="IPR005018">
    <property type="entry name" value="DOMON_domain"/>
</dbReference>
<dbReference type="InterPro" id="IPR000945">
    <property type="entry name" value="DBH-like"/>
</dbReference>
<evidence type="ECO:0000256" key="4">
    <source>
        <dbReference type="SAM" id="SignalP"/>
    </source>
</evidence>
<dbReference type="PANTHER" id="PTHR10157">
    <property type="entry name" value="DOPAMINE BETA HYDROXYLASE RELATED"/>
    <property type="match status" value="1"/>
</dbReference>
<dbReference type="InterPro" id="IPR008977">
    <property type="entry name" value="PHM/PNGase_F_dom_sf"/>
</dbReference>
<dbReference type="CDD" id="cd09631">
    <property type="entry name" value="DOMON_DOH"/>
    <property type="match status" value="1"/>
</dbReference>
<dbReference type="Proteomes" id="UP001642540">
    <property type="component" value="Unassembled WGS sequence"/>
</dbReference>
<dbReference type="InterPro" id="IPR014784">
    <property type="entry name" value="Cu2_ascorb_mOase-like_C"/>
</dbReference>
<evidence type="ECO:0000313" key="7">
    <source>
        <dbReference type="Proteomes" id="UP001642540"/>
    </source>
</evidence>
<dbReference type="SMART" id="SM00664">
    <property type="entry name" value="DoH"/>
    <property type="match status" value="1"/>
</dbReference>
<dbReference type="InterPro" id="IPR024548">
    <property type="entry name" value="Cu2_monoox_C"/>
</dbReference>
<evidence type="ECO:0000259" key="5">
    <source>
        <dbReference type="PROSITE" id="PS50836"/>
    </source>
</evidence>
<feature type="signal peptide" evidence="4">
    <location>
        <begin position="1"/>
        <end position="19"/>
    </location>
</feature>
<dbReference type="PROSITE" id="PS50836">
    <property type="entry name" value="DOMON"/>
    <property type="match status" value="1"/>
</dbReference>
<keyword evidence="4" id="KW-0732">Signal</keyword>
<protein>
    <recommendedName>
        <fullName evidence="5">DOMON domain-containing protein</fullName>
    </recommendedName>
</protein>
<dbReference type="InterPro" id="IPR036939">
    <property type="entry name" value="Cu2_ascorb_mOase_N_sf"/>
</dbReference>
<sequence>MVFTAVSVLLNLLGGNVTTTSPLNITTTNFGNFGNVGNSGNVGNVVNSVNLQLNENPFRHSRTLDPRGNYRLEWEVDWKEERVVFNVTAVTRGYIGFGLSLKGKMSGADIVIGGVDKNGKPYFSDRHAIGNQLPVLDQSQDWILHEAWERGGLTFLSFSRPFDTCDKVGDLVISENSLVSVIWAYGEKDDELEYHYERRGVYDLHLLDPNLTPQSLVDNFNQGRIASVPPGLGLGGSGNVATNVFRIQTQRTVPVQDTLYWCSFHRVPTTTKHHIIGYDVTFPSENDRRHVHHLLLHRCVAQPGSTSAQTLSLSSLSDGGPCFLGNNIGPPGFTLCREQVGAWGVGGGPIFFPPHVGVPMSETGEEYFMLQVHYDNPDLLPNLRISSSIDLYYSSTLRQNDGAILILGSTIPSATSLAIPPSSIDHVINGHCASRCTQRMFPSEGITVVAGVMHTHLTGRRTRLRQFRGGKELPWITADDNYNFNYQQVRLLPEEKKVLPGDHLVANCVYDTTLRNGSVVTGGYSTREEMCLAFLLYYTRIPGIFSCLSEIREASYNENLLGIRNTTFDLNRRETVVTNPAEVSGQTVSNYLTNYLEWDLQLREEIQKQHLYQTQVSTCPTLGSGSISNPVPIGNNFRNNFVLRNQNQLQGKLRYDPISGGLTRPSTSFPGNFNNFNSGTRVPNRLVTSSGLVGGNNQAQTLVVNQEETRLPTGLHEYQPASKCGLKGGYGVFHTRNKENREKEQYEYGRYSDYESGDEDYNKNILNNQYGYDNNWLT</sequence>
<evidence type="ECO:0000256" key="3">
    <source>
        <dbReference type="ARBA" id="ARBA00023180"/>
    </source>
</evidence>
<proteinExistence type="inferred from homology"/>